<dbReference type="HOGENOM" id="CLU_2246951_0_0_3"/>
<dbReference type="KEGG" id="mic:Mic7113_6025"/>
<proteinExistence type="predicted"/>
<evidence type="ECO:0000313" key="2">
    <source>
        <dbReference type="Proteomes" id="UP000010471"/>
    </source>
</evidence>
<organism evidence="1 2">
    <name type="scientific">Allocoleopsis franciscana PCC 7113</name>
    <dbReference type="NCBI Taxonomy" id="1173027"/>
    <lineage>
        <taxon>Bacteria</taxon>
        <taxon>Bacillati</taxon>
        <taxon>Cyanobacteriota</taxon>
        <taxon>Cyanophyceae</taxon>
        <taxon>Coleofasciculales</taxon>
        <taxon>Coleofasciculaceae</taxon>
        <taxon>Allocoleopsis</taxon>
        <taxon>Allocoleopsis franciscana</taxon>
    </lineage>
</organism>
<dbReference type="Proteomes" id="UP000010471">
    <property type="component" value="Chromosome"/>
</dbReference>
<sequence length="104" mass="12379">MLYETSNMPDYQWKLTIVERNLLLSNWVKLIPEAQEQMLWEADSLIENVPLLDRHRLLISLETLQEHTESNLQQQIQQILSHRLNTNIRESLELSLQKANLLFI</sequence>
<gene>
    <name evidence="1" type="ORF">Mic7113_6025</name>
</gene>
<dbReference type="AlphaFoldDB" id="K9WMK8"/>
<accession>K9WMK8</accession>
<name>K9WMK8_9CYAN</name>
<keyword evidence="2" id="KW-1185">Reference proteome</keyword>
<protein>
    <submittedName>
        <fullName evidence="1">Uncharacterized protein</fullName>
    </submittedName>
</protein>
<evidence type="ECO:0000313" key="1">
    <source>
        <dbReference type="EMBL" id="AFZ21625.1"/>
    </source>
</evidence>
<dbReference type="EMBL" id="CP003630">
    <property type="protein sequence ID" value="AFZ21625.1"/>
    <property type="molecule type" value="Genomic_DNA"/>
</dbReference>
<dbReference type="eggNOG" id="ENOG50344EP">
    <property type="taxonomic scope" value="Bacteria"/>
</dbReference>
<reference evidence="1 2" key="1">
    <citation type="submission" date="2012-06" db="EMBL/GenBank/DDBJ databases">
        <title>Finished chromosome of genome of Microcoleus sp. PCC 7113.</title>
        <authorList>
            <consortium name="US DOE Joint Genome Institute"/>
            <person name="Gugger M."/>
            <person name="Coursin T."/>
            <person name="Rippka R."/>
            <person name="Tandeau De Marsac N."/>
            <person name="Huntemann M."/>
            <person name="Wei C.-L."/>
            <person name="Han J."/>
            <person name="Detter J.C."/>
            <person name="Han C."/>
            <person name="Tapia R."/>
            <person name="Chen A."/>
            <person name="Kyrpides N."/>
            <person name="Mavromatis K."/>
            <person name="Markowitz V."/>
            <person name="Szeto E."/>
            <person name="Ivanova N."/>
            <person name="Pagani I."/>
            <person name="Pati A."/>
            <person name="Goodwin L."/>
            <person name="Nordberg H.P."/>
            <person name="Cantor M.N."/>
            <person name="Hua S.X."/>
            <person name="Woyke T."/>
            <person name="Kerfeld C.A."/>
        </authorList>
    </citation>
    <scope>NUCLEOTIDE SEQUENCE [LARGE SCALE GENOMIC DNA]</scope>
    <source>
        <strain evidence="1 2">PCC 7113</strain>
    </source>
</reference>